<gene>
    <name evidence="1" type="ORF">AAG570_003064</name>
</gene>
<organism evidence="1 2">
    <name type="scientific">Ranatra chinensis</name>
    <dbReference type="NCBI Taxonomy" id="642074"/>
    <lineage>
        <taxon>Eukaryota</taxon>
        <taxon>Metazoa</taxon>
        <taxon>Ecdysozoa</taxon>
        <taxon>Arthropoda</taxon>
        <taxon>Hexapoda</taxon>
        <taxon>Insecta</taxon>
        <taxon>Pterygota</taxon>
        <taxon>Neoptera</taxon>
        <taxon>Paraneoptera</taxon>
        <taxon>Hemiptera</taxon>
        <taxon>Heteroptera</taxon>
        <taxon>Panheteroptera</taxon>
        <taxon>Nepomorpha</taxon>
        <taxon>Nepidae</taxon>
        <taxon>Ranatrinae</taxon>
        <taxon>Ranatra</taxon>
    </lineage>
</organism>
<dbReference type="AlphaFoldDB" id="A0ABD0YJZ8"/>
<dbReference type="EMBL" id="JBFDAA010000013">
    <property type="protein sequence ID" value="KAL1122737.1"/>
    <property type="molecule type" value="Genomic_DNA"/>
</dbReference>
<evidence type="ECO:0000313" key="2">
    <source>
        <dbReference type="Proteomes" id="UP001558652"/>
    </source>
</evidence>
<evidence type="ECO:0000313" key="1">
    <source>
        <dbReference type="EMBL" id="KAL1122737.1"/>
    </source>
</evidence>
<protein>
    <submittedName>
        <fullName evidence="1">Uncharacterized protein</fullName>
    </submittedName>
</protein>
<proteinExistence type="predicted"/>
<accession>A0ABD0YJZ8</accession>
<sequence>MEEATHRWHFPTCSPGTNHRANVPLIYEEGSRDGTFELVGTDSPSGAPILEDVETLLKGFRYGKRGLASRPVAPIMAATLSARSVSLLSFVLLPCVLCSAIPFYARTLPARPGTLVVEVTGPPGPLKASVTGDPALCREGLPLTVSRIKGDTSRIMTREEPLTPGVYYTCVDAGGGWIHLGEAGVLYFDVESFSGGVTRYLGLSSHALCSSIRNGFGRSPSSMSRPKHIGLD</sequence>
<dbReference type="Proteomes" id="UP001558652">
    <property type="component" value="Unassembled WGS sequence"/>
</dbReference>
<comment type="caution">
    <text evidence="1">The sequence shown here is derived from an EMBL/GenBank/DDBJ whole genome shotgun (WGS) entry which is preliminary data.</text>
</comment>
<name>A0ABD0YJZ8_9HEMI</name>
<keyword evidence="2" id="KW-1185">Reference proteome</keyword>
<reference evidence="1 2" key="1">
    <citation type="submission" date="2024-07" db="EMBL/GenBank/DDBJ databases">
        <title>Chromosome-level genome assembly of the water stick insect Ranatra chinensis (Heteroptera: Nepidae).</title>
        <authorList>
            <person name="Liu X."/>
        </authorList>
    </citation>
    <scope>NUCLEOTIDE SEQUENCE [LARGE SCALE GENOMIC DNA]</scope>
    <source>
        <strain evidence="1">Cailab_2021Rc</strain>
        <tissue evidence="1">Muscle</tissue>
    </source>
</reference>